<dbReference type="Pfam" id="PF16295">
    <property type="entry name" value="TetR_C_10"/>
    <property type="match status" value="1"/>
</dbReference>
<accession>A0ABW4HHV0</accession>
<proteinExistence type="predicted"/>
<sequence length="192" mass="21966">MRPLDPDKRAKILQSVYTLTGRQGLASVNIAGISKTAGIAAGTLYIYFKNKEEVVQLAYAAVEDRMAHAMYSNFDINSPIRQSLKQIYINMLNYRLNNYDETIFIDQYQQSGYIQLNFDKQLAEYEKQNRPLYELLAKGQHEGIIKEVDAIILISFFDGAVRSCATGIIQKLFELNQKVIDDSFDMVWRGMS</sequence>
<dbReference type="Pfam" id="PF00440">
    <property type="entry name" value="TetR_N"/>
    <property type="match status" value="1"/>
</dbReference>
<reference evidence="5" key="1">
    <citation type="journal article" date="2019" name="Int. J. Syst. Evol. Microbiol.">
        <title>The Global Catalogue of Microorganisms (GCM) 10K type strain sequencing project: providing services to taxonomists for standard genome sequencing and annotation.</title>
        <authorList>
            <consortium name="The Broad Institute Genomics Platform"/>
            <consortium name="The Broad Institute Genome Sequencing Center for Infectious Disease"/>
            <person name="Wu L."/>
            <person name="Ma J."/>
        </authorList>
    </citation>
    <scope>NUCLEOTIDE SEQUENCE [LARGE SCALE GENOMIC DNA]</scope>
    <source>
        <strain evidence="5">CCUG 70865</strain>
    </source>
</reference>
<feature type="domain" description="HTH tetR-type" evidence="3">
    <location>
        <begin position="6"/>
        <end position="66"/>
    </location>
</feature>
<dbReference type="InterPro" id="IPR032551">
    <property type="entry name" value="BscR_C"/>
</dbReference>
<dbReference type="PRINTS" id="PR00455">
    <property type="entry name" value="HTHTETR"/>
</dbReference>
<dbReference type="SUPFAM" id="SSF46689">
    <property type="entry name" value="Homeodomain-like"/>
    <property type="match status" value="1"/>
</dbReference>
<evidence type="ECO:0000256" key="1">
    <source>
        <dbReference type="ARBA" id="ARBA00023125"/>
    </source>
</evidence>
<organism evidence="4 5">
    <name type="scientific">Flavobacterium artemisiae</name>
    <dbReference type="NCBI Taxonomy" id="2126556"/>
    <lineage>
        <taxon>Bacteria</taxon>
        <taxon>Pseudomonadati</taxon>
        <taxon>Bacteroidota</taxon>
        <taxon>Flavobacteriia</taxon>
        <taxon>Flavobacteriales</taxon>
        <taxon>Flavobacteriaceae</taxon>
        <taxon>Flavobacterium</taxon>
    </lineage>
</organism>
<evidence type="ECO:0000256" key="2">
    <source>
        <dbReference type="PROSITE-ProRule" id="PRU00335"/>
    </source>
</evidence>
<dbReference type="InterPro" id="IPR009057">
    <property type="entry name" value="Homeodomain-like_sf"/>
</dbReference>
<dbReference type="EMBL" id="JBHUDZ010000016">
    <property type="protein sequence ID" value="MFD1604489.1"/>
    <property type="molecule type" value="Genomic_DNA"/>
</dbReference>
<comment type="caution">
    <text evidence="4">The sequence shown here is derived from an EMBL/GenBank/DDBJ whole genome shotgun (WGS) entry which is preliminary data.</text>
</comment>
<dbReference type="Gene3D" id="1.10.357.10">
    <property type="entry name" value="Tetracycline Repressor, domain 2"/>
    <property type="match status" value="1"/>
</dbReference>
<dbReference type="Proteomes" id="UP001597138">
    <property type="component" value="Unassembled WGS sequence"/>
</dbReference>
<evidence type="ECO:0000313" key="4">
    <source>
        <dbReference type="EMBL" id="MFD1604489.1"/>
    </source>
</evidence>
<name>A0ABW4HHV0_9FLAO</name>
<dbReference type="InterPro" id="IPR050624">
    <property type="entry name" value="HTH-type_Tx_Regulator"/>
</dbReference>
<gene>
    <name evidence="4" type="ORF">ACFSC2_17260</name>
</gene>
<dbReference type="PROSITE" id="PS50977">
    <property type="entry name" value="HTH_TETR_2"/>
    <property type="match status" value="1"/>
</dbReference>
<keyword evidence="5" id="KW-1185">Reference proteome</keyword>
<feature type="DNA-binding region" description="H-T-H motif" evidence="2">
    <location>
        <begin position="29"/>
        <end position="48"/>
    </location>
</feature>
<evidence type="ECO:0000259" key="3">
    <source>
        <dbReference type="PROSITE" id="PS50977"/>
    </source>
</evidence>
<keyword evidence="1 2" id="KW-0238">DNA-binding</keyword>
<dbReference type="InterPro" id="IPR001647">
    <property type="entry name" value="HTH_TetR"/>
</dbReference>
<dbReference type="PANTHER" id="PTHR43479:SF11">
    <property type="entry name" value="ACREF_ENVCD OPERON REPRESSOR-RELATED"/>
    <property type="match status" value="1"/>
</dbReference>
<protein>
    <submittedName>
        <fullName evidence="4">TetR/AcrR family transcriptional regulator</fullName>
    </submittedName>
</protein>
<evidence type="ECO:0000313" key="5">
    <source>
        <dbReference type="Proteomes" id="UP001597138"/>
    </source>
</evidence>
<dbReference type="RefSeq" id="WP_379815579.1">
    <property type="nucleotide sequence ID" value="NZ_JBHUDZ010000016.1"/>
</dbReference>
<dbReference type="PANTHER" id="PTHR43479">
    <property type="entry name" value="ACREF/ENVCD OPERON REPRESSOR-RELATED"/>
    <property type="match status" value="1"/>
</dbReference>